<reference evidence="3" key="1">
    <citation type="journal article" date="2023" name="Mol. Phylogenet. Evol.">
        <title>Genome-scale phylogeny and comparative genomics of the fungal order Sordariales.</title>
        <authorList>
            <person name="Hensen N."/>
            <person name="Bonometti L."/>
            <person name="Westerberg I."/>
            <person name="Brannstrom I.O."/>
            <person name="Guillou S."/>
            <person name="Cros-Aarteil S."/>
            <person name="Calhoun S."/>
            <person name="Haridas S."/>
            <person name="Kuo A."/>
            <person name="Mondo S."/>
            <person name="Pangilinan J."/>
            <person name="Riley R."/>
            <person name="LaButti K."/>
            <person name="Andreopoulos B."/>
            <person name="Lipzen A."/>
            <person name="Chen C."/>
            <person name="Yan M."/>
            <person name="Daum C."/>
            <person name="Ng V."/>
            <person name="Clum A."/>
            <person name="Steindorff A."/>
            <person name="Ohm R.A."/>
            <person name="Martin F."/>
            <person name="Silar P."/>
            <person name="Natvig D.O."/>
            <person name="Lalanne C."/>
            <person name="Gautier V."/>
            <person name="Ament-Velasquez S.L."/>
            <person name="Kruys A."/>
            <person name="Hutchinson M.I."/>
            <person name="Powell A.J."/>
            <person name="Barry K."/>
            <person name="Miller A.N."/>
            <person name="Grigoriev I.V."/>
            <person name="Debuchy R."/>
            <person name="Gladieux P."/>
            <person name="Hiltunen Thoren M."/>
            <person name="Johannesson H."/>
        </authorList>
    </citation>
    <scope>NUCLEOTIDE SEQUENCE</scope>
    <source>
        <strain evidence="3">CBS 123565</strain>
    </source>
</reference>
<sequence>DISISNLIVSKDNRGFLINLDLAIKEQRVSALGAKGKTRTRAFIAISVTGTACVMCHVMCHAIWLAEHPVARGA</sequence>
<organism evidence="3 4">
    <name type="scientific">Trichocladium antarcticum</name>
    <dbReference type="NCBI Taxonomy" id="1450529"/>
    <lineage>
        <taxon>Eukaryota</taxon>
        <taxon>Fungi</taxon>
        <taxon>Dikarya</taxon>
        <taxon>Ascomycota</taxon>
        <taxon>Pezizomycotina</taxon>
        <taxon>Sordariomycetes</taxon>
        <taxon>Sordariomycetidae</taxon>
        <taxon>Sordariales</taxon>
        <taxon>Chaetomiaceae</taxon>
        <taxon>Trichocladium</taxon>
    </lineage>
</organism>
<dbReference type="InterPro" id="IPR040976">
    <property type="entry name" value="Pkinase_fungal"/>
</dbReference>
<proteinExistence type="predicted"/>
<dbReference type="EMBL" id="MU853405">
    <property type="protein sequence ID" value="KAK4135910.1"/>
    <property type="molecule type" value="Genomic_DNA"/>
</dbReference>
<feature type="transmembrane region" description="Helical" evidence="1">
    <location>
        <begin position="42"/>
        <end position="64"/>
    </location>
</feature>
<keyword evidence="1" id="KW-1133">Transmembrane helix</keyword>
<gene>
    <name evidence="3" type="ORF">BT67DRAFT_493699</name>
</gene>
<keyword evidence="1" id="KW-0812">Transmembrane</keyword>
<evidence type="ECO:0000313" key="3">
    <source>
        <dbReference type="EMBL" id="KAK4135910.1"/>
    </source>
</evidence>
<comment type="caution">
    <text evidence="3">The sequence shown here is derived from an EMBL/GenBank/DDBJ whole genome shotgun (WGS) entry which is preliminary data.</text>
</comment>
<reference evidence="3" key="2">
    <citation type="submission" date="2023-05" db="EMBL/GenBank/DDBJ databases">
        <authorList>
            <consortium name="Lawrence Berkeley National Laboratory"/>
            <person name="Steindorff A."/>
            <person name="Hensen N."/>
            <person name="Bonometti L."/>
            <person name="Westerberg I."/>
            <person name="Brannstrom I.O."/>
            <person name="Guillou S."/>
            <person name="Cros-Aarteil S."/>
            <person name="Calhoun S."/>
            <person name="Haridas S."/>
            <person name="Kuo A."/>
            <person name="Mondo S."/>
            <person name="Pangilinan J."/>
            <person name="Riley R."/>
            <person name="Labutti K."/>
            <person name="Andreopoulos B."/>
            <person name="Lipzen A."/>
            <person name="Chen C."/>
            <person name="Yanf M."/>
            <person name="Daum C."/>
            <person name="Ng V."/>
            <person name="Clum A."/>
            <person name="Ohm R."/>
            <person name="Martin F."/>
            <person name="Silar P."/>
            <person name="Natvig D."/>
            <person name="Lalanne C."/>
            <person name="Gautier V."/>
            <person name="Ament-Velasquez S.L."/>
            <person name="Kruys A."/>
            <person name="Hutchinson M.I."/>
            <person name="Powell A.J."/>
            <person name="Barry K."/>
            <person name="Miller A.N."/>
            <person name="Grigoriev I.V."/>
            <person name="Debuchy R."/>
            <person name="Gladieux P."/>
            <person name="Thoren M.H."/>
            <person name="Johannesson H."/>
        </authorList>
    </citation>
    <scope>NUCLEOTIDE SEQUENCE</scope>
    <source>
        <strain evidence="3">CBS 123565</strain>
    </source>
</reference>
<keyword evidence="1" id="KW-0472">Membrane</keyword>
<evidence type="ECO:0000256" key="1">
    <source>
        <dbReference type="SAM" id="Phobius"/>
    </source>
</evidence>
<accession>A0AAN6UND7</accession>
<evidence type="ECO:0000259" key="2">
    <source>
        <dbReference type="Pfam" id="PF17667"/>
    </source>
</evidence>
<name>A0AAN6UND7_9PEZI</name>
<dbReference type="AlphaFoldDB" id="A0AAN6UND7"/>
<evidence type="ECO:0000313" key="4">
    <source>
        <dbReference type="Proteomes" id="UP001304895"/>
    </source>
</evidence>
<keyword evidence="4" id="KW-1185">Reference proteome</keyword>
<feature type="non-terminal residue" evidence="3">
    <location>
        <position position="1"/>
    </location>
</feature>
<dbReference type="Pfam" id="PF17667">
    <property type="entry name" value="Pkinase_fungal"/>
    <property type="match status" value="1"/>
</dbReference>
<dbReference type="Proteomes" id="UP001304895">
    <property type="component" value="Unassembled WGS sequence"/>
</dbReference>
<feature type="domain" description="Fungal-type protein kinase" evidence="2">
    <location>
        <begin position="1"/>
        <end position="61"/>
    </location>
</feature>
<protein>
    <recommendedName>
        <fullName evidence="2">Fungal-type protein kinase domain-containing protein</fullName>
    </recommendedName>
</protein>